<dbReference type="KEGG" id="nak:EH165_01770"/>
<dbReference type="SMART" id="SM00382">
    <property type="entry name" value="AAA"/>
    <property type="match status" value="1"/>
</dbReference>
<keyword evidence="1" id="KW-0547">Nucleotide-binding</keyword>
<dbReference type="InterPro" id="IPR014001">
    <property type="entry name" value="Helicase_ATP-bd"/>
</dbReference>
<dbReference type="InterPro" id="IPR007502">
    <property type="entry name" value="Helicase-assoc_dom"/>
</dbReference>
<feature type="compositionally biased region" description="Basic and acidic residues" evidence="5">
    <location>
        <begin position="16"/>
        <end position="33"/>
    </location>
</feature>
<dbReference type="Gene3D" id="3.40.50.300">
    <property type="entry name" value="P-loop containing nucleotide triphosphate hydrolases"/>
    <property type="match status" value="2"/>
</dbReference>
<evidence type="ECO:0000313" key="9">
    <source>
        <dbReference type="Proteomes" id="UP000268084"/>
    </source>
</evidence>
<accession>A0A3G8ZIP2</accession>
<dbReference type="GO" id="GO:0004386">
    <property type="term" value="F:helicase activity"/>
    <property type="evidence" value="ECO:0007669"/>
    <property type="project" value="UniProtKB-KW"/>
</dbReference>
<dbReference type="InterPro" id="IPR048333">
    <property type="entry name" value="HA2_WH"/>
</dbReference>
<gene>
    <name evidence="8" type="ORF">EH165_01770</name>
</gene>
<dbReference type="Gene3D" id="1.20.120.1080">
    <property type="match status" value="1"/>
</dbReference>
<dbReference type="SMART" id="SM00847">
    <property type="entry name" value="HA2"/>
    <property type="match status" value="1"/>
</dbReference>
<dbReference type="EMBL" id="CP034170">
    <property type="protein sequence ID" value="AZI57080.1"/>
    <property type="molecule type" value="Genomic_DNA"/>
</dbReference>
<dbReference type="InterPro" id="IPR027417">
    <property type="entry name" value="P-loop_NTPase"/>
</dbReference>
<keyword evidence="4" id="KW-0067">ATP-binding</keyword>
<dbReference type="SMART" id="SM00487">
    <property type="entry name" value="DEXDc"/>
    <property type="match status" value="1"/>
</dbReference>
<reference evidence="8 9" key="2">
    <citation type="submission" date="2018-12" db="EMBL/GenBank/DDBJ databases">
        <title>Nakamurella antarcticus sp. nov., isolated from Antarctica South Shetland Islands soil.</title>
        <authorList>
            <person name="Peng F."/>
        </authorList>
    </citation>
    <scope>NUCLEOTIDE SEQUENCE [LARGE SCALE GENOMIC DNA]</scope>
    <source>
        <strain evidence="8 9">S14-144</strain>
    </source>
</reference>
<evidence type="ECO:0000256" key="3">
    <source>
        <dbReference type="ARBA" id="ARBA00022806"/>
    </source>
</evidence>
<feature type="region of interest" description="Disordered" evidence="5">
    <location>
        <begin position="1"/>
        <end position="111"/>
    </location>
</feature>
<dbReference type="Pfam" id="PF04408">
    <property type="entry name" value="WHD_HA2"/>
    <property type="match status" value="1"/>
</dbReference>
<sequence>MTEQLPTPDPPTAPPAKDDPSAGAPREPRDGPRRPRRRRPRKPRPEGYQLAASPDTVDEVDRTDTALTDTALTDPAHSGPRTRQPQLSSKRADTQHPKPQHPESQLPESLHPRISAADLGELRQRANALPEVDARSLGRRLAGIRGIKEPAKQAAALTQISAALEAAEAKVIRRLALRPKITYPPGLPVSERVDDLKKAISENQVIIVAGETGSGKSTQLPKICLDLGRGVTGLIGHTQPRRIAARALAERIAEETGTELGDAIGYTIRFGDHTGPSTLVKLMTDGILLAEIGRDRMLSRYDTIIIDEAHERSLNIDFLLGYLAELLPRRPDLRVIITSATIDPERFSNHFAGAPIVEVSGRTFPVEIRYRPYGADADDADADDVNEGGDEDDAGGLEASINAGPVPQKSAPSQQSRPREAERDQASAICEAVDELSLAGDGDILVFLSGEREIRDTAEVLRGHLATKPGVTEVLPLYGRLSAADQHKVFSGHRGRRVVLATNVAETSLTVPGIRYVIDPGTARISRYSLRTKVQRLPIENVSQASAGQRAGRCGRVADGICIRLYSETDFASRAEYTDPEITRTSLASVILRMASLDLGDITSFPFLDPPDSRQIGDGITLLTELGALQADSTAGRVHLTPVGRTLAELPLDPRLARMILAADSLGCANEVIVIAAALAIQDVREYPLEDREIATASHSRFRDKHSDFVSVFNLWTYLQEQGEALSGNAFRRMCRTEYLHYLRIREWQDLVGQIRQLAKSLKMDVTSTAKTQRTVKAQPEAILNAPSIRRGGRSGSKAKHVAAVQSSGQQQELIVGTLDTAKVHSALLTGLISQIGLRDEAKKDYQGTRGGRFTIWPGSGLSKGTPKLVMAAELVETSRLWARTVASIEPEWAETVGADLVKRNYSEPRWERNRGSAVATEKVTLLGVTLVAARTVQYGKIDPELSRELFIRHALVEGDWNTRHPFFERNNELMQLIAEREDRARRRDIAIDDETLYALYDSRVGVEAISSRHFDTWWRQASRTDPDLLTFTEDDLIAAGAKDVDARAFPDRIDSAGVTLDLSYVFEPGRVDDGVTVSVPLTVLQRVSPETFAAQVPGLRRDLAIALIRSLPKPLRRAFVPVPDFAAAALHEMTQQESKPADTASLPTALAATLTALTGVVVTPADFDLTKVPDHLRMTFQVLSADGSVLTSGKDLGALQLQLRGDTRSAVARASGGLELTGLTAFPQAGVPQFIDSEVDGHSVRGYPALLDEGKTVGLRVYSDQADQVRSMREGTIALLMAHLRSPLAYVRHVLPRDALLTLSASPHGAMPDLVVDATRAGVDALLDWAGGPAWTEKDFEALRKKIAPHLDTATLDITVAVAKALGMAHQAAADLQNVKGGLQAVSIIDAKTQLAALLPPGFITATTAARLPDLQRYLQALVVRLSRLVQDPERDRARMAEVLPWEEEYRVAVASLPPERRLDADVRQIWWQLAEWRVSLFAQPMKTAIPVSAKRIGAALAALG</sequence>
<dbReference type="OrthoDB" id="9805617at2"/>
<dbReference type="CDD" id="cd18791">
    <property type="entry name" value="SF2_C_RHA"/>
    <property type="match status" value="1"/>
</dbReference>
<evidence type="ECO:0000256" key="5">
    <source>
        <dbReference type="SAM" id="MobiDB-lite"/>
    </source>
</evidence>
<keyword evidence="2" id="KW-0378">Hydrolase</keyword>
<dbReference type="PROSITE" id="PS51192">
    <property type="entry name" value="HELICASE_ATP_BIND_1"/>
    <property type="match status" value="1"/>
</dbReference>
<feature type="domain" description="Helicase C-terminal" evidence="7">
    <location>
        <begin position="428"/>
        <end position="598"/>
    </location>
</feature>
<dbReference type="PROSITE" id="PS51194">
    <property type="entry name" value="HELICASE_CTER"/>
    <property type="match status" value="1"/>
</dbReference>
<dbReference type="Pfam" id="PF07717">
    <property type="entry name" value="OB_NTP_bind"/>
    <property type="match status" value="1"/>
</dbReference>
<evidence type="ECO:0000256" key="2">
    <source>
        <dbReference type="ARBA" id="ARBA00022801"/>
    </source>
</evidence>
<proteinExistence type="predicted"/>
<name>A0A3G8ZIP2_9ACTN</name>
<protein>
    <submittedName>
        <fullName evidence="8">DUF3418 domain-containing protein</fullName>
    </submittedName>
</protein>
<evidence type="ECO:0000259" key="7">
    <source>
        <dbReference type="PROSITE" id="PS51194"/>
    </source>
</evidence>
<dbReference type="InterPro" id="IPR003593">
    <property type="entry name" value="AAA+_ATPase"/>
</dbReference>
<feature type="compositionally biased region" description="Acidic residues" evidence="5">
    <location>
        <begin position="376"/>
        <end position="395"/>
    </location>
</feature>
<dbReference type="PANTHER" id="PTHR18934:SF99">
    <property type="entry name" value="ATP-DEPENDENT RNA HELICASE DHX37-RELATED"/>
    <property type="match status" value="1"/>
</dbReference>
<feature type="compositionally biased region" description="Low complexity" evidence="5">
    <location>
        <begin position="65"/>
        <end position="74"/>
    </location>
</feature>
<dbReference type="InterPro" id="IPR001650">
    <property type="entry name" value="Helicase_C-like"/>
</dbReference>
<keyword evidence="9" id="KW-1185">Reference proteome</keyword>
<feature type="domain" description="Helicase ATP-binding" evidence="6">
    <location>
        <begin position="197"/>
        <end position="360"/>
    </location>
</feature>
<dbReference type="GO" id="GO:0016787">
    <property type="term" value="F:hydrolase activity"/>
    <property type="evidence" value="ECO:0007669"/>
    <property type="project" value="UniProtKB-KW"/>
</dbReference>
<dbReference type="PANTHER" id="PTHR18934">
    <property type="entry name" value="ATP-DEPENDENT RNA HELICASE"/>
    <property type="match status" value="1"/>
</dbReference>
<dbReference type="FunFam" id="3.40.50.300:FF:000575">
    <property type="entry name" value="ATP-dependent helicase hrpA"/>
    <property type="match status" value="1"/>
</dbReference>
<dbReference type="SMART" id="SM00490">
    <property type="entry name" value="HELICc"/>
    <property type="match status" value="1"/>
</dbReference>
<dbReference type="Pfam" id="PF21010">
    <property type="entry name" value="HA2_C"/>
    <property type="match status" value="1"/>
</dbReference>
<feature type="region of interest" description="Disordered" evidence="5">
    <location>
        <begin position="375"/>
        <end position="426"/>
    </location>
</feature>
<dbReference type="Pfam" id="PF00271">
    <property type="entry name" value="Helicase_C"/>
    <property type="match status" value="1"/>
</dbReference>
<dbReference type="InterPro" id="IPR011709">
    <property type="entry name" value="DEAD-box_helicase_OB_fold"/>
</dbReference>
<dbReference type="GO" id="GO:0005524">
    <property type="term" value="F:ATP binding"/>
    <property type="evidence" value="ECO:0007669"/>
    <property type="project" value="UniProtKB-KW"/>
</dbReference>
<dbReference type="InterPro" id="IPR024590">
    <property type="entry name" value="HrpA_C"/>
</dbReference>
<dbReference type="SUPFAM" id="SSF52540">
    <property type="entry name" value="P-loop containing nucleoside triphosphate hydrolases"/>
    <property type="match status" value="1"/>
</dbReference>
<evidence type="ECO:0000256" key="1">
    <source>
        <dbReference type="ARBA" id="ARBA00022741"/>
    </source>
</evidence>
<reference evidence="8 9" key="1">
    <citation type="submission" date="2018-11" db="EMBL/GenBank/DDBJ databases">
        <authorList>
            <person name="Da X."/>
        </authorList>
    </citation>
    <scope>NUCLEOTIDE SEQUENCE [LARGE SCALE GENOMIC DNA]</scope>
    <source>
        <strain evidence="8 9">S14-144</strain>
    </source>
</reference>
<evidence type="ECO:0000256" key="4">
    <source>
        <dbReference type="ARBA" id="ARBA00022840"/>
    </source>
</evidence>
<dbReference type="FunFam" id="1.20.120.1080:FF:000005">
    <property type="entry name" value="ATP-dependent helicase HrpA"/>
    <property type="match status" value="1"/>
</dbReference>
<keyword evidence="3" id="KW-0347">Helicase</keyword>
<organism evidence="8 9">
    <name type="scientific">Nakamurella antarctica</name>
    <dbReference type="NCBI Taxonomy" id="1902245"/>
    <lineage>
        <taxon>Bacteria</taxon>
        <taxon>Bacillati</taxon>
        <taxon>Actinomycetota</taxon>
        <taxon>Actinomycetes</taxon>
        <taxon>Nakamurellales</taxon>
        <taxon>Nakamurellaceae</taxon>
        <taxon>Nakamurella</taxon>
    </lineage>
</organism>
<dbReference type="Proteomes" id="UP000268084">
    <property type="component" value="Chromosome"/>
</dbReference>
<evidence type="ECO:0000313" key="8">
    <source>
        <dbReference type="EMBL" id="AZI57080.1"/>
    </source>
</evidence>
<dbReference type="Pfam" id="PF11898">
    <property type="entry name" value="DUF3418"/>
    <property type="match status" value="1"/>
</dbReference>
<dbReference type="GO" id="GO:0003723">
    <property type="term" value="F:RNA binding"/>
    <property type="evidence" value="ECO:0007669"/>
    <property type="project" value="TreeGrafter"/>
</dbReference>
<dbReference type="RefSeq" id="WP_124797765.1">
    <property type="nucleotide sequence ID" value="NZ_CP034170.1"/>
</dbReference>
<evidence type="ECO:0000259" key="6">
    <source>
        <dbReference type="PROSITE" id="PS51192"/>
    </source>
</evidence>